<gene>
    <name evidence="2" type="ORF">F2Y51_24495</name>
</gene>
<evidence type="ECO:0000313" key="2">
    <source>
        <dbReference type="EMBL" id="KAA5399268.1"/>
    </source>
</evidence>
<sequence>VKGNKVSVAEEADDEGVLGGLDYFKVQIIQCEDNENEYRIRSVAKKGSYLYSFNDQLSWSGSKEKAMRFTITTGDPTANESIADAAEGVKVIAGNGTVEIQGAAGKNVVITNVLGKVITSTVLISDNATIAAPAGIVVVAVDGEAAVKAVVK</sequence>
<feature type="non-terminal residue" evidence="2">
    <location>
        <position position="1"/>
    </location>
</feature>
<comment type="caution">
    <text evidence="2">The sequence shown here is derived from an EMBL/GenBank/DDBJ whole genome shotgun (WGS) entry which is preliminary data.</text>
</comment>
<dbReference type="Pfam" id="PF19910">
    <property type="entry name" value="DUF6383"/>
    <property type="match status" value="1"/>
</dbReference>
<dbReference type="EMBL" id="VVZA01000106">
    <property type="protein sequence ID" value="KAA5399268.1"/>
    <property type="molecule type" value="Genomic_DNA"/>
</dbReference>
<dbReference type="RefSeq" id="WP_241677989.1">
    <property type="nucleotide sequence ID" value="NZ_VVZA01000106.1"/>
</dbReference>
<dbReference type="AlphaFoldDB" id="A0A6A1I7N4"/>
<evidence type="ECO:0000259" key="1">
    <source>
        <dbReference type="Pfam" id="PF19910"/>
    </source>
</evidence>
<feature type="domain" description="DUF6383" evidence="1">
    <location>
        <begin position="76"/>
        <end position="151"/>
    </location>
</feature>
<dbReference type="Proteomes" id="UP000441162">
    <property type="component" value="Unassembled WGS sequence"/>
</dbReference>
<name>A0A6A1I7N4_9BACT</name>
<evidence type="ECO:0000313" key="3">
    <source>
        <dbReference type="Proteomes" id="UP000441162"/>
    </source>
</evidence>
<proteinExistence type="predicted"/>
<organism evidence="2 3">
    <name type="scientific">Phocaeicola dorei</name>
    <dbReference type="NCBI Taxonomy" id="357276"/>
    <lineage>
        <taxon>Bacteria</taxon>
        <taxon>Pseudomonadati</taxon>
        <taxon>Bacteroidota</taxon>
        <taxon>Bacteroidia</taxon>
        <taxon>Bacteroidales</taxon>
        <taxon>Bacteroidaceae</taxon>
        <taxon>Phocaeicola</taxon>
    </lineage>
</organism>
<reference evidence="2 3" key="1">
    <citation type="journal article" date="2019" name="Nat. Med.">
        <title>A library of human gut bacterial isolates paired with longitudinal multiomics data enables mechanistic microbiome research.</title>
        <authorList>
            <person name="Poyet M."/>
            <person name="Groussin M."/>
            <person name="Gibbons S.M."/>
            <person name="Avila-Pacheco J."/>
            <person name="Jiang X."/>
            <person name="Kearney S.M."/>
            <person name="Perrotta A.R."/>
            <person name="Berdy B."/>
            <person name="Zhao S."/>
            <person name="Lieberman T.D."/>
            <person name="Swanson P.K."/>
            <person name="Smith M."/>
            <person name="Roesemann S."/>
            <person name="Alexander J.E."/>
            <person name="Rich S.A."/>
            <person name="Livny J."/>
            <person name="Vlamakis H."/>
            <person name="Clish C."/>
            <person name="Bullock K."/>
            <person name="Deik A."/>
            <person name="Scott J."/>
            <person name="Pierce K.A."/>
            <person name="Xavier R.J."/>
            <person name="Alm E.J."/>
        </authorList>
    </citation>
    <scope>NUCLEOTIDE SEQUENCE [LARGE SCALE GENOMIC DNA]</scope>
    <source>
        <strain evidence="2 3">BIOML-A4</strain>
    </source>
</reference>
<accession>A0A6A1I7N4</accession>
<protein>
    <recommendedName>
        <fullName evidence="1">DUF6383 domain-containing protein</fullName>
    </recommendedName>
</protein>
<dbReference type="InterPro" id="IPR045963">
    <property type="entry name" value="DUF6383"/>
</dbReference>